<dbReference type="Proteomes" id="UP000031928">
    <property type="component" value="Chromosome"/>
</dbReference>
<gene>
    <name evidence="8" type="ORF">B840_12365</name>
</gene>
<dbReference type="GO" id="GO:0016887">
    <property type="term" value="F:ATP hydrolysis activity"/>
    <property type="evidence" value="ECO:0007669"/>
    <property type="project" value="InterPro"/>
</dbReference>
<dbReference type="InterPro" id="IPR027417">
    <property type="entry name" value="P-loop_NTPase"/>
</dbReference>
<dbReference type="InterPro" id="IPR003593">
    <property type="entry name" value="AAA+_ATPase"/>
</dbReference>
<reference evidence="8 9" key="1">
    <citation type="submission" date="2014-05" db="EMBL/GenBank/DDBJ databases">
        <title>Complete genome sequence of Corynebacterium marinum DSM 44953.</title>
        <authorList>
            <person name="Schaffert L."/>
            <person name="Albersmeier A."/>
            <person name="Kalinowski J."/>
            <person name="Ruckert C."/>
        </authorList>
    </citation>
    <scope>NUCLEOTIDE SEQUENCE [LARGE SCALE GENOMIC DNA]</scope>
    <source>
        <strain evidence="8 9">DSM 44953</strain>
    </source>
</reference>
<dbReference type="SUPFAM" id="SSF52540">
    <property type="entry name" value="P-loop containing nucleoside triphosphate hydrolases"/>
    <property type="match status" value="1"/>
</dbReference>
<organism evidence="8 9">
    <name type="scientific">Corynebacterium marinum DSM 44953</name>
    <dbReference type="NCBI Taxonomy" id="1224162"/>
    <lineage>
        <taxon>Bacteria</taxon>
        <taxon>Bacillati</taxon>
        <taxon>Actinomycetota</taxon>
        <taxon>Actinomycetes</taxon>
        <taxon>Mycobacteriales</taxon>
        <taxon>Corynebacteriaceae</taxon>
        <taxon>Corynebacterium</taxon>
    </lineage>
</organism>
<dbReference type="Pfam" id="PF00005">
    <property type="entry name" value="ABC_tran"/>
    <property type="match status" value="1"/>
</dbReference>
<dbReference type="KEGG" id="cmq:B840_12365"/>
<keyword evidence="3" id="KW-0813">Transport</keyword>
<dbReference type="EMBL" id="CP007790">
    <property type="protein sequence ID" value="AJK70041.1"/>
    <property type="molecule type" value="Genomic_DNA"/>
</dbReference>
<name>A0A0B6TZA9_9CORY</name>
<dbReference type="GO" id="GO:0005524">
    <property type="term" value="F:ATP binding"/>
    <property type="evidence" value="ECO:0007669"/>
    <property type="project" value="UniProtKB-KW"/>
</dbReference>
<keyword evidence="5 8" id="KW-0067">ATP-binding</keyword>
<evidence type="ECO:0000313" key="8">
    <source>
        <dbReference type="EMBL" id="AJK70041.1"/>
    </source>
</evidence>
<dbReference type="GO" id="GO:0005886">
    <property type="term" value="C:plasma membrane"/>
    <property type="evidence" value="ECO:0007669"/>
    <property type="project" value="UniProtKB-SubCell"/>
</dbReference>
<dbReference type="CDD" id="cd03230">
    <property type="entry name" value="ABC_DR_subfamily_A"/>
    <property type="match status" value="1"/>
</dbReference>
<dbReference type="HOGENOM" id="CLU_000604_1_2_11"/>
<keyword evidence="9" id="KW-1185">Reference proteome</keyword>
<evidence type="ECO:0000313" key="9">
    <source>
        <dbReference type="Proteomes" id="UP000031928"/>
    </source>
</evidence>
<feature type="domain" description="ABC transporter" evidence="7">
    <location>
        <begin position="5"/>
        <end position="230"/>
    </location>
</feature>
<evidence type="ECO:0000256" key="2">
    <source>
        <dbReference type="ARBA" id="ARBA00005417"/>
    </source>
</evidence>
<dbReference type="AlphaFoldDB" id="A0A0B6TZA9"/>
<dbReference type="PANTHER" id="PTHR42711">
    <property type="entry name" value="ABC TRANSPORTER ATP-BINDING PROTEIN"/>
    <property type="match status" value="1"/>
</dbReference>
<dbReference type="PROSITE" id="PS50893">
    <property type="entry name" value="ABC_TRANSPORTER_2"/>
    <property type="match status" value="1"/>
</dbReference>
<proteinExistence type="inferred from homology"/>
<evidence type="ECO:0000259" key="7">
    <source>
        <dbReference type="PROSITE" id="PS50893"/>
    </source>
</evidence>
<comment type="similarity">
    <text evidence="2">Belongs to the ABC transporter superfamily.</text>
</comment>
<dbReference type="RefSeq" id="WP_042622360.1">
    <property type="nucleotide sequence ID" value="NZ_CP007790.1"/>
</dbReference>
<keyword evidence="6" id="KW-0046">Antibiotic resistance</keyword>
<dbReference type="InterPro" id="IPR003439">
    <property type="entry name" value="ABC_transporter-like_ATP-bd"/>
</dbReference>
<evidence type="ECO:0000256" key="1">
    <source>
        <dbReference type="ARBA" id="ARBA00004202"/>
    </source>
</evidence>
<dbReference type="OrthoDB" id="9804819at2"/>
<evidence type="ECO:0000256" key="6">
    <source>
        <dbReference type="ARBA" id="ARBA00023251"/>
    </source>
</evidence>
<comment type="subcellular location">
    <subcellularLocation>
        <location evidence="1">Cell membrane</location>
        <topology evidence="1">Peripheral membrane protein</topology>
    </subcellularLocation>
</comment>
<evidence type="ECO:0000256" key="5">
    <source>
        <dbReference type="ARBA" id="ARBA00022840"/>
    </source>
</evidence>
<protein>
    <submittedName>
        <fullName evidence="8">ABC transporter ATP-binding protein</fullName>
    </submittedName>
</protein>
<dbReference type="PANTHER" id="PTHR42711:SF5">
    <property type="entry name" value="ABC TRANSPORTER ATP-BINDING PROTEIN NATA"/>
    <property type="match status" value="1"/>
</dbReference>
<keyword evidence="4" id="KW-0547">Nucleotide-binding</keyword>
<dbReference type="GO" id="GO:0046677">
    <property type="term" value="P:response to antibiotic"/>
    <property type="evidence" value="ECO:0007669"/>
    <property type="project" value="UniProtKB-KW"/>
</dbReference>
<evidence type="ECO:0000256" key="3">
    <source>
        <dbReference type="ARBA" id="ARBA00022448"/>
    </source>
</evidence>
<accession>A0A0B6TZA9</accession>
<dbReference type="STRING" id="1224162.B840_12365"/>
<dbReference type="InterPro" id="IPR050763">
    <property type="entry name" value="ABC_transporter_ATP-binding"/>
</dbReference>
<evidence type="ECO:0000256" key="4">
    <source>
        <dbReference type="ARBA" id="ARBA00022741"/>
    </source>
</evidence>
<sequence>MTPVIEIHDLVKNFGTFRALDGLNLTVEAGTIHGFLGPNGSGKSTAIRILLGVLHATSGTAAVLGKNPRRSPDVLKRVGYVPGDVSLWPSLTGREVFRALESLRGRPVNLRREEELIEAFKLNPDKKCREYSTGNRRKVSLIAAMSSGAEAFILDEPTAGLDPLMEQEFVEQIRRERDGGATVLLSSHIMSEVEKLCDYVTIIRDGRTVESGSMADLKHLSTHDIAARVSRETPALKALADATIKGGQVHITAARQDVPRILRIILEAGGEDITATPASLEEMFLSHYGGGKRAKG</sequence>
<dbReference type="SMART" id="SM00382">
    <property type="entry name" value="AAA"/>
    <property type="match status" value="1"/>
</dbReference>
<dbReference type="Gene3D" id="3.40.50.300">
    <property type="entry name" value="P-loop containing nucleotide triphosphate hydrolases"/>
    <property type="match status" value="1"/>
</dbReference>